<dbReference type="RefSeq" id="WP_293929597.1">
    <property type="nucleotide sequence ID" value="NZ_CP137624.1"/>
</dbReference>
<name>A0ABZ0RV92_9BACI</name>
<dbReference type="Gene3D" id="3.30.70.1450">
    <property type="entry name" value="Regulator of K+ conductance, C-terminal domain"/>
    <property type="match status" value="1"/>
</dbReference>
<reference evidence="6 7" key="1">
    <citation type="submission" date="2023-09" db="EMBL/GenBank/DDBJ databases">
        <authorList>
            <person name="Page C.A."/>
            <person name="Perez-Diaz I.M."/>
        </authorList>
    </citation>
    <scope>NUCLEOTIDE SEQUENCE [LARGE SCALE GENOMIC DNA]</scope>
    <source>
        <strain evidence="6 7">Ll15</strain>
    </source>
</reference>
<feature type="domain" description="RCK C-terminal" evidence="5">
    <location>
        <begin position="124"/>
        <end position="209"/>
    </location>
</feature>
<evidence type="ECO:0000256" key="1">
    <source>
        <dbReference type="ARBA" id="ARBA00023015"/>
    </source>
</evidence>
<keyword evidence="1" id="KW-0805">Transcription regulation</keyword>
<dbReference type="InterPro" id="IPR050679">
    <property type="entry name" value="Bact_HTH_transcr_reg"/>
</dbReference>
<dbReference type="InterPro" id="IPR006037">
    <property type="entry name" value="RCK_C"/>
</dbReference>
<keyword evidence="7" id="KW-1185">Reference proteome</keyword>
<dbReference type="PANTHER" id="PTHR44846:SF1">
    <property type="entry name" value="MANNOSYL-D-GLYCERATE TRANSPORT_METABOLISM SYSTEM REPRESSOR MNGR-RELATED"/>
    <property type="match status" value="1"/>
</dbReference>
<dbReference type="EMBL" id="CP137624">
    <property type="protein sequence ID" value="WPK11221.1"/>
    <property type="molecule type" value="Genomic_DNA"/>
</dbReference>
<dbReference type="Proteomes" id="UP001322664">
    <property type="component" value="Chromosome"/>
</dbReference>
<dbReference type="InterPro" id="IPR000524">
    <property type="entry name" value="Tscrpt_reg_HTH_GntR"/>
</dbReference>
<gene>
    <name evidence="6" type="ORF">R6U77_15195</name>
</gene>
<keyword evidence="3" id="KW-0804">Transcription</keyword>
<evidence type="ECO:0000259" key="4">
    <source>
        <dbReference type="PROSITE" id="PS50949"/>
    </source>
</evidence>
<organism evidence="6 7">
    <name type="scientific">Lysinibacillus louembei</name>
    <dbReference type="NCBI Taxonomy" id="1470088"/>
    <lineage>
        <taxon>Bacteria</taxon>
        <taxon>Bacillati</taxon>
        <taxon>Bacillota</taxon>
        <taxon>Bacilli</taxon>
        <taxon>Bacillales</taxon>
        <taxon>Bacillaceae</taxon>
        <taxon>Lysinibacillus</taxon>
    </lineage>
</organism>
<evidence type="ECO:0000256" key="2">
    <source>
        <dbReference type="ARBA" id="ARBA00023125"/>
    </source>
</evidence>
<protein>
    <submittedName>
        <fullName evidence="6">GntR family transcriptional regulator</fullName>
    </submittedName>
</protein>
<feature type="domain" description="HTH gntR-type" evidence="4">
    <location>
        <begin position="10"/>
        <end position="78"/>
    </location>
</feature>
<dbReference type="SMART" id="SM00345">
    <property type="entry name" value="HTH_GNTR"/>
    <property type="match status" value="1"/>
</dbReference>
<evidence type="ECO:0000313" key="7">
    <source>
        <dbReference type="Proteomes" id="UP001322664"/>
    </source>
</evidence>
<dbReference type="SUPFAM" id="SSF116726">
    <property type="entry name" value="TrkA C-terminal domain-like"/>
    <property type="match status" value="1"/>
</dbReference>
<proteinExistence type="predicted"/>
<accession>A0ABZ0RV92</accession>
<dbReference type="SUPFAM" id="SSF46785">
    <property type="entry name" value="Winged helix' DNA-binding domain"/>
    <property type="match status" value="1"/>
</dbReference>
<dbReference type="InterPro" id="IPR036390">
    <property type="entry name" value="WH_DNA-bd_sf"/>
</dbReference>
<dbReference type="Gene3D" id="1.10.10.10">
    <property type="entry name" value="Winged helix-like DNA-binding domain superfamily/Winged helix DNA-binding domain"/>
    <property type="match status" value="1"/>
</dbReference>
<dbReference type="Pfam" id="PF00392">
    <property type="entry name" value="GntR"/>
    <property type="match status" value="1"/>
</dbReference>
<evidence type="ECO:0000313" key="6">
    <source>
        <dbReference type="EMBL" id="WPK11221.1"/>
    </source>
</evidence>
<dbReference type="PROSITE" id="PS50949">
    <property type="entry name" value="HTH_GNTR"/>
    <property type="match status" value="1"/>
</dbReference>
<evidence type="ECO:0000259" key="5">
    <source>
        <dbReference type="PROSITE" id="PS51202"/>
    </source>
</evidence>
<sequence length="209" mass="23640">METKKLQIKKPRYQTIAEDIAAKIVEKKYIVGDKIYARSSLASQYGVSAETARRAIAVLQDLEIVEATKGSGVVITSYENAVKLIQRLEGVQTVRELQVSLQQAIDKQISDLMTMQETAKELVNRTERFRSINPFVPFQLEITEACPYLDQNLSEINFWHNTHATIIAIRKDDHLILSPGPYATLNIGNVIYFIGDDEAIVKVKDFLQI</sequence>
<dbReference type="InterPro" id="IPR036721">
    <property type="entry name" value="RCK_C_sf"/>
</dbReference>
<evidence type="ECO:0000256" key="3">
    <source>
        <dbReference type="ARBA" id="ARBA00023163"/>
    </source>
</evidence>
<dbReference type="CDD" id="cd07377">
    <property type="entry name" value="WHTH_GntR"/>
    <property type="match status" value="1"/>
</dbReference>
<dbReference type="PANTHER" id="PTHR44846">
    <property type="entry name" value="MANNOSYL-D-GLYCERATE TRANSPORT/METABOLISM SYSTEM REPRESSOR MNGR-RELATED"/>
    <property type="match status" value="1"/>
</dbReference>
<dbReference type="PROSITE" id="PS51202">
    <property type="entry name" value="RCK_C"/>
    <property type="match status" value="1"/>
</dbReference>
<keyword evidence="2" id="KW-0238">DNA-binding</keyword>
<dbReference type="InterPro" id="IPR036388">
    <property type="entry name" value="WH-like_DNA-bd_sf"/>
</dbReference>
<dbReference type="Pfam" id="PF02080">
    <property type="entry name" value="TrkA_C"/>
    <property type="match status" value="1"/>
</dbReference>